<evidence type="ECO:0000313" key="2">
    <source>
        <dbReference type="Proteomes" id="UP000189337"/>
    </source>
</evidence>
<gene>
    <name evidence="1" type="ORF">BWD14_09010</name>
</gene>
<comment type="caution">
    <text evidence="1">The sequence shown here is derived from an EMBL/GenBank/DDBJ whole genome shotgun (WGS) entry which is preliminary data.</text>
</comment>
<evidence type="ECO:0000313" key="1">
    <source>
        <dbReference type="EMBL" id="ONF93329.1"/>
    </source>
</evidence>
<organism evidence="1 2">
    <name type="scientific">Leptospira santarosai</name>
    <dbReference type="NCBI Taxonomy" id="28183"/>
    <lineage>
        <taxon>Bacteria</taxon>
        <taxon>Pseudomonadati</taxon>
        <taxon>Spirochaetota</taxon>
        <taxon>Spirochaetia</taxon>
        <taxon>Leptospirales</taxon>
        <taxon>Leptospiraceae</taxon>
        <taxon>Leptospira</taxon>
    </lineage>
</organism>
<reference evidence="1 2" key="1">
    <citation type="submission" date="2017-01" db="EMBL/GenBank/DDBJ databases">
        <title>Comparative genomic analysis of Brazilian Leptospira santarosai.</title>
        <authorList>
            <person name="Moreno L.Z."/>
            <person name="Miraglia F."/>
            <person name="Kremer F.S."/>
            <person name="Eslabao M.R."/>
            <person name="Lilenbaum W."/>
            <person name="Dellagostin O.A."/>
            <person name="Moreno A.M."/>
        </authorList>
    </citation>
    <scope>NUCLEOTIDE SEQUENCE [LARGE SCALE GENOMIC DNA]</scope>
    <source>
        <strain evidence="1 2">M52/8-19</strain>
    </source>
</reference>
<accession>A0AB73MYV7</accession>
<dbReference type="NCBIfam" id="NF033170">
    <property type="entry name" value="lipo_LIC13355"/>
    <property type="match status" value="1"/>
</dbReference>
<dbReference type="EMBL" id="MTSU01000006">
    <property type="protein sequence ID" value="ONF93329.1"/>
    <property type="molecule type" value="Genomic_DNA"/>
</dbReference>
<name>A0AB73MYV7_9LEPT</name>
<dbReference type="Proteomes" id="UP000189337">
    <property type="component" value="Unassembled WGS sequence"/>
</dbReference>
<dbReference type="AlphaFoldDB" id="A0AB73MYV7"/>
<protein>
    <recommendedName>
        <fullName evidence="3">LIC_13355 family lipoprotein</fullName>
    </recommendedName>
</protein>
<proteinExistence type="predicted"/>
<evidence type="ECO:0008006" key="3">
    <source>
        <dbReference type="Google" id="ProtNLM"/>
    </source>
</evidence>
<sequence>MRKLSEGIVFLYIISLPFCKPAQKDDTLMQMLLLQASSNSSQQAGICPPPTLPSQYLLANTVVSAPGNNPSIAFKDANKSINGICGGGQNQGGVDVFTLDASGAGSVLTLSWAGKSVINSPGIDFIVFENPFQHSSSSNFFVEPIIVEVSQDNVNYCGFNPQYTGAASPASMSRTDWIRMAGLTPVLWNMTTNQLSVTDIFLNPSTEGYMGISGGDGFDLDNVSDSNIFNTGCNLMIANDLITNGFKYIRLVNIKARAGFPSPQNSYDGGPDIDGVIAKQISP</sequence>